<dbReference type="PROSITE" id="PS50042">
    <property type="entry name" value="CNMP_BINDING_3"/>
    <property type="match status" value="1"/>
</dbReference>
<keyword evidence="3" id="KW-0010">Activator</keyword>
<evidence type="ECO:0000259" key="5">
    <source>
        <dbReference type="PROSITE" id="PS50042"/>
    </source>
</evidence>
<keyword evidence="8" id="KW-1185">Reference proteome</keyword>
<dbReference type="AlphaFoldDB" id="A0A098MD94"/>
<evidence type="ECO:0000256" key="3">
    <source>
        <dbReference type="ARBA" id="ARBA00023159"/>
    </source>
</evidence>
<dbReference type="Proteomes" id="UP000029734">
    <property type="component" value="Unassembled WGS sequence"/>
</dbReference>
<evidence type="ECO:0008006" key="9">
    <source>
        <dbReference type="Google" id="ProtNLM"/>
    </source>
</evidence>
<dbReference type="SUPFAM" id="SSF51206">
    <property type="entry name" value="cAMP-binding domain-like"/>
    <property type="match status" value="1"/>
</dbReference>
<evidence type="ECO:0000259" key="6">
    <source>
        <dbReference type="PROSITE" id="PS51063"/>
    </source>
</evidence>
<keyword evidence="2" id="KW-0238">DNA-binding</keyword>
<name>A0A098MD94_9BACL</name>
<evidence type="ECO:0000313" key="7">
    <source>
        <dbReference type="EMBL" id="KGE20545.1"/>
    </source>
</evidence>
<dbReference type="GO" id="GO:0003700">
    <property type="term" value="F:DNA-binding transcription factor activity"/>
    <property type="evidence" value="ECO:0007669"/>
    <property type="project" value="TreeGrafter"/>
</dbReference>
<dbReference type="Gene3D" id="2.60.120.10">
    <property type="entry name" value="Jelly Rolls"/>
    <property type="match status" value="1"/>
</dbReference>
<dbReference type="CDD" id="cd00038">
    <property type="entry name" value="CAP_ED"/>
    <property type="match status" value="1"/>
</dbReference>
<evidence type="ECO:0000313" key="8">
    <source>
        <dbReference type="Proteomes" id="UP000029734"/>
    </source>
</evidence>
<reference evidence="7 8" key="1">
    <citation type="submission" date="2014-08" db="EMBL/GenBank/DDBJ databases">
        <authorList>
            <person name="den Bakker H.C."/>
        </authorList>
    </citation>
    <scope>NUCLEOTIDE SEQUENCE [LARGE SCALE GENOMIC DNA]</scope>
    <source>
        <strain evidence="7 8">DSM 18334</strain>
    </source>
</reference>
<dbReference type="InterPro" id="IPR018490">
    <property type="entry name" value="cNMP-bd_dom_sf"/>
</dbReference>
<dbReference type="OrthoDB" id="9798104at2"/>
<dbReference type="PRINTS" id="PR00034">
    <property type="entry name" value="HTHCRP"/>
</dbReference>
<dbReference type="GO" id="GO:0003677">
    <property type="term" value="F:DNA binding"/>
    <property type="evidence" value="ECO:0007669"/>
    <property type="project" value="UniProtKB-KW"/>
</dbReference>
<dbReference type="GO" id="GO:0005829">
    <property type="term" value="C:cytosol"/>
    <property type="evidence" value="ECO:0007669"/>
    <property type="project" value="TreeGrafter"/>
</dbReference>
<keyword evidence="4" id="KW-0804">Transcription</keyword>
<keyword evidence="1" id="KW-0805">Transcription regulation</keyword>
<protein>
    <recommendedName>
        <fullName evidence="9">Crp/Fnr family transcriptional regulator</fullName>
    </recommendedName>
</protein>
<dbReference type="PANTHER" id="PTHR24567:SF28">
    <property type="entry name" value="LISTERIOLYSIN REGULATORY PROTEIN"/>
    <property type="match status" value="1"/>
</dbReference>
<accession>A0A098MD94</accession>
<dbReference type="STRING" id="268407.PWYN_15230"/>
<comment type="caution">
    <text evidence="7">The sequence shown here is derived from an EMBL/GenBank/DDBJ whole genome shotgun (WGS) entry which is preliminary data.</text>
</comment>
<dbReference type="Pfam" id="PF00027">
    <property type="entry name" value="cNMP_binding"/>
    <property type="match status" value="1"/>
</dbReference>
<dbReference type="InterPro" id="IPR000595">
    <property type="entry name" value="cNMP-bd_dom"/>
</dbReference>
<evidence type="ECO:0000256" key="2">
    <source>
        <dbReference type="ARBA" id="ARBA00023125"/>
    </source>
</evidence>
<evidence type="ECO:0000256" key="4">
    <source>
        <dbReference type="ARBA" id="ARBA00023163"/>
    </source>
</evidence>
<dbReference type="SMART" id="SM00100">
    <property type="entry name" value="cNMP"/>
    <property type="match status" value="1"/>
</dbReference>
<dbReference type="PROSITE" id="PS51063">
    <property type="entry name" value="HTH_CRP_2"/>
    <property type="match status" value="1"/>
</dbReference>
<dbReference type="InterPro" id="IPR012318">
    <property type="entry name" value="HTH_CRP"/>
</dbReference>
<dbReference type="InterPro" id="IPR036390">
    <property type="entry name" value="WH_DNA-bd_sf"/>
</dbReference>
<proteinExistence type="predicted"/>
<feature type="domain" description="Cyclic nucleotide-binding" evidence="5">
    <location>
        <begin position="18"/>
        <end position="138"/>
    </location>
</feature>
<dbReference type="InterPro" id="IPR036388">
    <property type="entry name" value="WH-like_DNA-bd_sf"/>
</dbReference>
<reference evidence="7 8" key="2">
    <citation type="submission" date="2014-10" db="EMBL/GenBank/DDBJ databases">
        <title>Comparative genomics of the Paenibacillus odorifer group.</title>
        <authorList>
            <person name="Tsai Y.-C."/>
            <person name="Martin N."/>
            <person name="Korlach J."/>
            <person name="Wiedmann M."/>
        </authorList>
    </citation>
    <scope>NUCLEOTIDE SEQUENCE [LARGE SCALE GENOMIC DNA]</scope>
    <source>
        <strain evidence="7 8">DSM 18334</strain>
    </source>
</reference>
<dbReference type="RefSeq" id="WP_036652920.1">
    <property type="nucleotide sequence ID" value="NZ_JQCR01000002.1"/>
</dbReference>
<organism evidence="7 8">
    <name type="scientific">Paenibacillus wynnii</name>
    <dbReference type="NCBI Taxonomy" id="268407"/>
    <lineage>
        <taxon>Bacteria</taxon>
        <taxon>Bacillati</taxon>
        <taxon>Bacillota</taxon>
        <taxon>Bacilli</taxon>
        <taxon>Bacillales</taxon>
        <taxon>Paenibacillaceae</taxon>
        <taxon>Paenibacillus</taxon>
    </lineage>
</organism>
<dbReference type="SUPFAM" id="SSF46785">
    <property type="entry name" value="Winged helix' DNA-binding domain"/>
    <property type="match status" value="1"/>
</dbReference>
<gene>
    <name evidence="7" type="ORF">PWYN_15230</name>
</gene>
<evidence type="ECO:0000256" key="1">
    <source>
        <dbReference type="ARBA" id="ARBA00023015"/>
    </source>
</evidence>
<dbReference type="Gene3D" id="1.10.10.10">
    <property type="entry name" value="Winged helix-like DNA-binding domain superfamily/Winged helix DNA-binding domain"/>
    <property type="match status" value="1"/>
</dbReference>
<dbReference type="PANTHER" id="PTHR24567">
    <property type="entry name" value="CRP FAMILY TRANSCRIPTIONAL REGULATORY PROTEIN"/>
    <property type="match status" value="1"/>
</dbReference>
<feature type="domain" description="HTH crp-type" evidence="6">
    <location>
        <begin position="152"/>
        <end position="221"/>
    </location>
</feature>
<dbReference type="EMBL" id="JQCR01000002">
    <property type="protein sequence ID" value="KGE20545.1"/>
    <property type="molecule type" value="Genomic_DNA"/>
</dbReference>
<dbReference type="InterPro" id="IPR050397">
    <property type="entry name" value="Env_Response_Regulators"/>
</dbReference>
<dbReference type="SMART" id="SM00419">
    <property type="entry name" value="HTH_CRP"/>
    <property type="match status" value="1"/>
</dbReference>
<dbReference type="InterPro" id="IPR014710">
    <property type="entry name" value="RmlC-like_jellyroll"/>
</dbReference>
<sequence length="232" mass="26231">MGCSSCCDSASCVRRVPVFNGLSDVEINQIEGLVDSRPYDKGAFVFREGERSDSLFVVNEGLIKLTQSSRDGKEHILKFLFPGDYFGQFALLQNKQNYVNAEIIESSTVCLIHRKDFIPLLENNTTLAYNFLLSMSEQLHHAEDWAAALHMLEVDKRLAKILLYFHSKDTLNSKVNLPASKKEIAAMIGTTAETLSRKLNQFEELNLIKVSRRVIHILELEDLQHLAGTNRS</sequence>
<dbReference type="Pfam" id="PF13545">
    <property type="entry name" value="HTH_Crp_2"/>
    <property type="match status" value="1"/>
</dbReference>
<dbReference type="eggNOG" id="COG0664">
    <property type="taxonomic scope" value="Bacteria"/>
</dbReference>